<dbReference type="RefSeq" id="WP_106537121.1">
    <property type="nucleotide sequence ID" value="NZ_ML142900.1"/>
</dbReference>
<keyword evidence="2" id="KW-1185">Reference proteome</keyword>
<gene>
    <name evidence="1" type="ORF">CLV30_106102</name>
</gene>
<comment type="caution">
    <text evidence="1">The sequence shown here is derived from an EMBL/GenBank/DDBJ whole genome shotgun (WGS) entry which is preliminary data.</text>
</comment>
<organism evidence="1 2">
    <name type="scientific">Haloactinopolyspora alba</name>
    <dbReference type="NCBI Taxonomy" id="648780"/>
    <lineage>
        <taxon>Bacteria</taxon>
        <taxon>Bacillati</taxon>
        <taxon>Actinomycetota</taxon>
        <taxon>Actinomycetes</taxon>
        <taxon>Jiangellales</taxon>
        <taxon>Jiangellaceae</taxon>
        <taxon>Haloactinopolyspora</taxon>
    </lineage>
</organism>
<dbReference type="AlphaFoldDB" id="A0A2P8E3Q7"/>
<sequence length="163" mass="17746">MTEFKVGDKVRIVDNKECGVVVHGLDIGAEVTVVKVDPGDHDLPYYVEGASSRGPLFEWVGPRHVEGATSAVEPGRTTVPEMADEDLEVAYHAMSDRVLQWQHLDATINEDLRALSELTGELNRRAAQRDLLTALSYVPIEKIAGVVVGQDLDLGNGLVVTRS</sequence>
<name>A0A2P8E3Q7_9ACTN</name>
<proteinExistence type="predicted"/>
<dbReference type="Proteomes" id="UP000243528">
    <property type="component" value="Unassembled WGS sequence"/>
</dbReference>
<evidence type="ECO:0000313" key="1">
    <source>
        <dbReference type="EMBL" id="PSL04099.1"/>
    </source>
</evidence>
<accession>A0A2P8E3Q7</accession>
<protein>
    <submittedName>
        <fullName evidence="1">Uncharacterized protein</fullName>
    </submittedName>
</protein>
<evidence type="ECO:0000313" key="2">
    <source>
        <dbReference type="Proteomes" id="UP000243528"/>
    </source>
</evidence>
<dbReference type="EMBL" id="PYGE01000006">
    <property type="protein sequence ID" value="PSL04099.1"/>
    <property type="molecule type" value="Genomic_DNA"/>
</dbReference>
<reference evidence="1 2" key="1">
    <citation type="submission" date="2018-03" db="EMBL/GenBank/DDBJ databases">
        <title>Genomic Encyclopedia of Archaeal and Bacterial Type Strains, Phase II (KMG-II): from individual species to whole genera.</title>
        <authorList>
            <person name="Goeker M."/>
        </authorList>
    </citation>
    <scope>NUCLEOTIDE SEQUENCE [LARGE SCALE GENOMIC DNA]</scope>
    <source>
        <strain evidence="1 2">DSM 45211</strain>
    </source>
</reference>